<dbReference type="RefSeq" id="WP_277539740.1">
    <property type="nucleotide sequence ID" value="NZ_JAPDIA010000009.1"/>
</dbReference>
<sequence>MNPHFLHNSLNTIQWLAKANGQDEIYNLVKVFTRVLHYNLGKGSMVVTVRDEIVALRDYIELQNVRYDHRFNVSIDCDPRLGETPIPRFVLQPLVENSLYHGLLSEQGDIRVTIREEGGERLAIAVADDGKGMTEARMNELLEGGGRGQGLGIGLQYVKKMLDVHYGGAARLEIDSEPDKGTRIRILVPIRPEGGVLDD</sequence>
<keyword evidence="5 9" id="KW-0418">Kinase</keyword>
<keyword evidence="10" id="KW-1185">Reference proteome</keyword>
<evidence type="ECO:0000256" key="4">
    <source>
        <dbReference type="ARBA" id="ARBA00022741"/>
    </source>
</evidence>
<feature type="domain" description="Histidine kinase" evidence="8">
    <location>
        <begin position="90"/>
        <end position="192"/>
    </location>
</feature>
<evidence type="ECO:0000256" key="5">
    <source>
        <dbReference type="ARBA" id="ARBA00022777"/>
    </source>
</evidence>
<evidence type="ECO:0000256" key="2">
    <source>
        <dbReference type="ARBA" id="ARBA00012438"/>
    </source>
</evidence>
<dbReference type="SMART" id="SM00387">
    <property type="entry name" value="HATPase_c"/>
    <property type="match status" value="1"/>
</dbReference>
<dbReference type="GO" id="GO:0000155">
    <property type="term" value="F:phosphorelay sensor kinase activity"/>
    <property type="evidence" value="ECO:0007669"/>
    <property type="project" value="InterPro"/>
</dbReference>
<dbReference type="PROSITE" id="PS50109">
    <property type="entry name" value="HIS_KIN"/>
    <property type="match status" value="1"/>
</dbReference>
<dbReference type="InterPro" id="IPR003594">
    <property type="entry name" value="HATPase_dom"/>
</dbReference>
<dbReference type="Gene3D" id="3.30.565.10">
    <property type="entry name" value="Histidine kinase-like ATPase, C-terminal domain"/>
    <property type="match status" value="1"/>
</dbReference>
<evidence type="ECO:0000313" key="10">
    <source>
        <dbReference type="Proteomes" id="UP001153404"/>
    </source>
</evidence>
<organism evidence="9 10">
    <name type="scientific">Cohnella rhizosphaerae</name>
    <dbReference type="NCBI Taxonomy" id="1457232"/>
    <lineage>
        <taxon>Bacteria</taxon>
        <taxon>Bacillati</taxon>
        <taxon>Bacillota</taxon>
        <taxon>Bacilli</taxon>
        <taxon>Bacillales</taxon>
        <taxon>Paenibacillaceae</taxon>
        <taxon>Cohnella</taxon>
    </lineage>
</organism>
<dbReference type="InterPro" id="IPR036890">
    <property type="entry name" value="HATPase_C_sf"/>
</dbReference>
<dbReference type="InterPro" id="IPR050640">
    <property type="entry name" value="Bact_2-comp_sensor_kinase"/>
</dbReference>
<dbReference type="GO" id="GO:0016020">
    <property type="term" value="C:membrane"/>
    <property type="evidence" value="ECO:0007669"/>
    <property type="project" value="InterPro"/>
</dbReference>
<dbReference type="InterPro" id="IPR004358">
    <property type="entry name" value="Sig_transdc_His_kin-like_C"/>
</dbReference>
<reference evidence="9" key="1">
    <citation type="submission" date="2022-10" db="EMBL/GenBank/DDBJ databases">
        <title>Comparative genomic analysis of Cohnella hashimotonis sp. nov., isolated from the International Space Station.</title>
        <authorList>
            <person name="Simpson A."/>
            <person name="Venkateswaran K."/>
        </authorList>
    </citation>
    <scope>NUCLEOTIDE SEQUENCE</scope>
    <source>
        <strain evidence="9">DSM 28161</strain>
    </source>
</reference>
<dbReference type="Pfam" id="PF02518">
    <property type="entry name" value="HATPase_c"/>
    <property type="match status" value="1"/>
</dbReference>
<evidence type="ECO:0000256" key="1">
    <source>
        <dbReference type="ARBA" id="ARBA00000085"/>
    </source>
</evidence>
<keyword evidence="3" id="KW-0808">Transferase</keyword>
<dbReference type="PRINTS" id="PR00344">
    <property type="entry name" value="BCTRLSENSOR"/>
</dbReference>
<evidence type="ECO:0000256" key="6">
    <source>
        <dbReference type="ARBA" id="ARBA00022840"/>
    </source>
</evidence>
<keyword evidence="4" id="KW-0547">Nucleotide-binding</keyword>
<accession>A0A9X4L0L3</accession>
<evidence type="ECO:0000259" key="8">
    <source>
        <dbReference type="PROSITE" id="PS50109"/>
    </source>
</evidence>
<dbReference type="GO" id="GO:0005524">
    <property type="term" value="F:ATP binding"/>
    <property type="evidence" value="ECO:0007669"/>
    <property type="project" value="UniProtKB-KW"/>
</dbReference>
<dbReference type="PANTHER" id="PTHR34220">
    <property type="entry name" value="SENSOR HISTIDINE KINASE YPDA"/>
    <property type="match status" value="1"/>
</dbReference>
<dbReference type="Pfam" id="PF06580">
    <property type="entry name" value="His_kinase"/>
    <property type="match status" value="1"/>
</dbReference>
<dbReference type="PANTHER" id="PTHR34220:SF7">
    <property type="entry name" value="SENSOR HISTIDINE KINASE YPDA"/>
    <property type="match status" value="1"/>
</dbReference>
<name>A0A9X4L0L3_9BACL</name>
<dbReference type="AlphaFoldDB" id="A0A9X4L0L3"/>
<protein>
    <recommendedName>
        <fullName evidence="2">histidine kinase</fullName>
        <ecNumber evidence="2">2.7.13.3</ecNumber>
    </recommendedName>
</protein>
<dbReference type="SUPFAM" id="SSF55874">
    <property type="entry name" value="ATPase domain of HSP90 chaperone/DNA topoisomerase II/histidine kinase"/>
    <property type="match status" value="1"/>
</dbReference>
<keyword evidence="7" id="KW-0902">Two-component regulatory system</keyword>
<proteinExistence type="predicted"/>
<dbReference type="Proteomes" id="UP001153404">
    <property type="component" value="Unassembled WGS sequence"/>
</dbReference>
<dbReference type="EC" id="2.7.13.3" evidence="2"/>
<dbReference type="InterPro" id="IPR010559">
    <property type="entry name" value="Sig_transdc_His_kin_internal"/>
</dbReference>
<gene>
    <name evidence="9" type="ORF">OMP40_37550</name>
</gene>
<comment type="catalytic activity">
    <reaction evidence="1">
        <text>ATP + protein L-histidine = ADP + protein N-phospho-L-histidine.</text>
        <dbReference type="EC" id="2.7.13.3"/>
    </reaction>
</comment>
<keyword evidence="6" id="KW-0067">ATP-binding</keyword>
<dbReference type="EMBL" id="JAPDIA010000009">
    <property type="protein sequence ID" value="MDG0814355.1"/>
    <property type="molecule type" value="Genomic_DNA"/>
</dbReference>
<comment type="caution">
    <text evidence="9">The sequence shown here is derived from an EMBL/GenBank/DDBJ whole genome shotgun (WGS) entry which is preliminary data.</text>
</comment>
<dbReference type="InterPro" id="IPR005467">
    <property type="entry name" value="His_kinase_dom"/>
</dbReference>
<evidence type="ECO:0000313" key="9">
    <source>
        <dbReference type="EMBL" id="MDG0814355.1"/>
    </source>
</evidence>
<evidence type="ECO:0000256" key="3">
    <source>
        <dbReference type="ARBA" id="ARBA00022679"/>
    </source>
</evidence>
<evidence type="ECO:0000256" key="7">
    <source>
        <dbReference type="ARBA" id="ARBA00023012"/>
    </source>
</evidence>